<gene>
    <name evidence="2" type="ORF">METZ01_LOCUS175630</name>
</gene>
<reference evidence="2" key="1">
    <citation type="submission" date="2018-05" db="EMBL/GenBank/DDBJ databases">
        <authorList>
            <person name="Lanie J.A."/>
            <person name="Ng W.-L."/>
            <person name="Kazmierczak K.M."/>
            <person name="Andrzejewski T.M."/>
            <person name="Davidsen T.M."/>
            <person name="Wayne K.J."/>
            <person name="Tettelin H."/>
            <person name="Glass J.I."/>
            <person name="Rusch D."/>
            <person name="Podicherti R."/>
            <person name="Tsui H.-C.T."/>
            <person name="Winkler M.E."/>
        </authorList>
    </citation>
    <scope>NUCLEOTIDE SEQUENCE</scope>
</reference>
<proteinExistence type="predicted"/>
<dbReference type="EMBL" id="UINC01033456">
    <property type="protein sequence ID" value="SVB22776.1"/>
    <property type="molecule type" value="Genomic_DNA"/>
</dbReference>
<protein>
    <submittedName>
        <fullName evidence="2">Uncharacterized protein</fullName>
    </submittedName>
</protein>
<dbReference type="AlphaFoldDB" id="A0A382C9M3"/>
<organism evidence="2">
    <name type="scientific">marine metagenome</name>
    <dbReference type="NCBI Taxonomy" id="408172"/>
    <lineage>
        <taxon>unclassified sequences</taxon>
        <taxon>metagenomes</taxon>
        <taxon>ecological metagenomes</taxon>
    </lineage>
</organism>
<name>A0A382C9M3_9ZZZZ</name>
<sequence length="36" mass="4062">MERESSTRLGVHSPDNTLLPTEHQRQSVNLGISWGE</sequence>
<feature type="region of interest" description="Disordered" evidence="1">
    <location>
        <begin position="1"/>
        <end position="36"/>
    </location>
</feature>
<accession>A0A382C9M3</accession>
<evidence type="ECO:0000256" key="1">
    <source>
        <dbReference type="SAM" id="MobiDB-lite"/>
    </source>
</evidence>
<feature type="non-terminal residue" evidence="2">
    <location>
        <position position="36"/>
    </location>
</feature>
<evidence type="ECO:0000313" key="2">
    <source>
        <dbReference type="EMBL" id="SVB22776.1"/>
    </source>
</evidence>